<gene>
    <name evidence="1" type="ORF">LCGC14_0518100</name>
</gene>
<sequence>MKFIDLSIPIINEDELVFDPPLSRPKIEYSDHTSGGEQMAFVFPKLNPKEHLPDGKGWAVETITITTHSGTHMDAPWHFAPIQDKEIGEKKAQTIDEFPLKWGIGPLIVLDTTDLENGHVMSPDDVDKKLEAIGHKLQKGDILCINTNASKHYGTNDFINHGVGVGKEATLHIVRQGVHVVGTNSWSWDAPFSITAKKWRESVKVNNPNPSIIWEGHFAGIELGYFQMEKLMNLEKVPPVGATIYCFPIKIARASAGWVRAVATIPE</sequence>
<protein>
    <recommendedName>
        <fullName evidence="2">Cyclase family protein</fullName>
    </recommendedName>
</protein>
<accession>A0A0F9S457</accession>
<dbReference type="InterPro" id="IPR007325">
    <property type="entry name" value="KFase/CYL"/>
</dbReference>
<dbReference type="PANTHER" id="PTHR43564:SF2">
    <property type="entry name" value="BLR6059 PROTEIN"/>
    <property type="match status" value="1"/>
</dbReference>
<dbReference type="AlphaFoldDB" id="A0A0F9S457"/>
<evidence type="ECO:0000313" key="1">
    <source>
        <dbReference type="EMBL" id="KKN61834.1"/>
    </source>
</evidence>
<proteinExistence type="predicted"/>
<dbReference type="GO" id="GO:0019441">
    <property type="term" value="P:L-tryptophan catabolic process to kynurenine"/>
    <property type="evidence" value="ECO:0007669"/>
    <property type="project" value="InterPro"/>
</dbReference>
<dbReference type="SUPFAM" id="SSF102198">
    <property type="entry name" value="Putative cyclase"/>
    <property type="match status" value="1"/>
</dbReference>
<comment type="caution">
    <text evidence="1">The sequence shown here is derived from an EMBL/GenBank/DDBJ whole genome shotgun (WGS) entry which is preliminary data.</text>
</comment>
<dbReference type="EMBL" id="LAZR01000644">
    <property type="protein sequence ID" value="KKN61834.1"/>
    <property type="molecule type" value="Genomic_DNA"/>
</dbReference>
<dbReference type="Gene3D" id="3.50.30.50">
    <property type="entry name" value="Putative cyclase"/>
    <property type="match status" value="1"/>
</dbReference>
<dbReference type="PANTHER" id="PTHR43564">
    <property type="entry name" value="KYNURENINE FORMAMIDASE-LIKE PROTEIN"/>
    <property type="match status" value="1"/>
</dbReference>
<dbReference type="GO" id="GO:0004061">
    <property type="term" value="F:arylformamidase activity"/>
    <property type="evidence" value="ECO:0007669"/>
    <property type="project" value="InterPro"/>
</dbReference>
<evidence type="ECO:0008006" key="2">
    <source>
        <dbReference type="Google" id="ProtNLM"/>
    </source>
</evidence>
<dbReference type="Pfam" id="PF04199">
    <property type="entry name" value="Cyclase"/>
    <property type="match status" value="1"/>
</dbReference>
<reference evidence="1" key="1">
    <citation type="journal article" date="2015" name="Nature">
        <title>Complex archaea that bridge the gap between prokaryotes and eukaryotes.</title>
        <authorList>
            <person name="Spang A."/>
            <person name="Saw J.H."/>
            <person name="Jorgensen S.L."/>
            <person name="Zaremba-Niedzwiedzka K."/>
            <person name="Martijn J."/>
            <person name="Lind A.E."/>
            <person name="van Eijk R."/>
            <person name="Schleper C."/>
            <person name="Guy L."/>
            <person name="Ettema T.J."/>
        </authorList>
    </citation>
    <scope>NUCLEOTIDE SEQUENCE</scope>
</reference>
<dbReference type="InterPro" id="IPR037175">
    <property type="entry name" value="KFase_sf"/>
</dbReference>
<name>A0A0F9S457_9ZZZZ</name>
<organism evidence="1">
    <name type="scientific">marine sediment metagenome</name>
    <dbReference type="NCBI Taxonomy" id="412755"/>
    <lineage>
        <taxon>unclassified sequences</taxon>
        <taxon>metagenomes</taxon>
        <taxon>ecological metagenomes</taxon>
    </lineage>
</organism>